<name>A0ABT5J919_RHOTP</name>
<proteinExistence type="predicted"/>
<evidence type="ECO:0000313" key="2">
    <source>
        <dbReference type="EMBL" id="MDC7786152.1"/>
    </source>
</evidence>
<evidence type="ECO:0000313" key="3">
    <source>
        <dbReference type="Proteomes" id="UP001165652"/>
    </source>
</evidence>
<dbReference type="Proteomes" id="UP001165652">
    <property type="component" value="Unassembled WGS sequence"/>
</dbReference>
<accession>A0ABT5J919</accession>
<gene>
    <name evidence="2" type="ORF">PQJ73_10705</name>
</gene>
<keyword evidence="3" id="KW-1185">Reference proteome</keyword>
<evidence type="ECO:0000256" key="1">
    <source>
        <dbReference type="SAM" id="MobiDB-lite"/>
    </source>
</evidence>
<reference evidence="2" key="1">
    <citation type="journal article" date="2023" name="Microbiol Resour">
        <title>Genome Sequences of Rhodoplanes serenus and Two Thermotolerant Strains, Rhodoplanes tepidamans and 'Rhodoplanes cryptolactis,' Further Refine the Genus.</title>
        <authorList>
            <person name="Rayyan A.A."/>
            <person name="Kyndt J.A."/>
        </authorList>
    </citation>
    <scope>NUCLEOTIDE SEQUENCE</scope>
    <source>
        <strain evidence="2">DSM 9987</strain>
    </source>
</reference>
<dbReference type="EMBL" id="JAQQLI010000013">
    <property type="protein sequence ID" value="MDC7786152.1"/>
    <property type="molecule type" value="Genomic_DNA"/>
</dbReference>
<feature type="compositionally biased region" description="Basic and acidic residues" evidence="1">
    <location>
        <begin position="13"/>
        <end position="31"/>
    </location>
</feature>
<organism evidence="2 3">
    <name type="scientific">Rhodoplanes tepidamans</name>
    <name type="common">Rhodoplanes cryptolactis</name>
    <dbReference type="NCBI Taxonomy" id="200616"/>
    <lineage>
        <taxon>Bacteria</taxon>
        <taxon>Pseudomonadati</taxon>
        <taxon>Pseudomonadota</taxon>
        <taxon>Alphaproteobacteria</taxon>
        <taxon>Hyphomicrobiales</taxon>
        <taxon>Nitrobacteraceae</taxon>
        <taxon>Rhodoplanes</taxon>
    </lineage>
</organism>
<feature type="region of interest" description="Disordered" evidence="1">
    <location>
        <begin position="1"/>
        <end position="36"/>
    </location>
</feature>
<reference evidence="2" key="2">
    <citation type="submission" date="2023-02" db="EMBL/GenBank/DDBJ databases">
        <authorList>
            <person name="Rayyan A."/>
            <person name="Meyer T."/>
            <person name="Kyndt J.A."/>
        </authorList>
    </citation>
    <scope>NUCLEOTIDE SEQUENCE</scope>
    <source>
        <strain evidence="2">DSM 9987</strain>
    </source>
</reference>
<protein>
    <submittedName>
        <fullName evidence="2">Uncharacterized protein</fullName>
    </submittedName>
</protein>
<sequence>MEPSSLVPAGASGRDDPAEVAAERAGDRDLPAVDPSEDLVSGFAMTVRSPYEDLSVEDGARVLEVDPVGPQVGLALVRVPAETLNPREAESP</sequence>
<comment type="caution">
    <text evidence="2">The sequence shown here is derived from an EMBL/GenBank/DDBJ whole genome shotgun (WGS) entry which is preliminary data.</text>
</comment>